<gene>
    <name evidence="11" type="primary">LOC109464905</name>
</gene>
<dbReference type="InterPro" id="IPR013083">
    <property type="entry name" value="Znf_RING/FYVE/PHD"/>
</dbReference>
<dbReference type="SUPFAM" id="SSF57850">
    <property type="entry name" value="RING/U-box"/>
    <property type="match status" value="1"/>
</dbReference>
<dbReference type="InterPro" id="IPR047544">
    <property type="entry name" value="RING-HC_RBR_RNF216"/>
</dbReference>
<name>A0A6P4XLS7_BRABE</name>
<evidence type="ECO:0000256" key="2">
    <source>
        <dbReference type="ARBA" id="ARBA00022679"/>
    </source>
</evidence>
<keyword evidence="3" id="KW-0479">Metal-binding</keyword>
<dbReference type="Proteomes" id="UP000515135">
    <property type="component" value="Unplaced"/>
</dbReference>
<dbReference type="KEGG" id="bbel:109464905"/>
<dbReference type="InterPro" id="IPR044066">
    <property type="entry name" value="TRIAD_supradom"/>
</dbReference>
<dbReference type="AlphaFoldDB" id="A0A6P4XLS7"/>
<evidence type="ECO:0000313" key="10">
    <source>
        <dbReference type="Proteomes" id="UP000515135"/>
    </source>
</evidence>
<dbReference type="Pfam" id="PF26191">
    <property type="entry name" value="RING-HC_RBR_RNF216"/>
    <property type="match status" value="1"/>
</dbReference>
<feature type="domain" description="RING-type" evidence="9">
    <location>
        <begin position="1"/>
        <end position="211"/>
    </location>
</feature>
<dbReference type="PANTHER" id="PTHR22770:SF47">
    <property type="entry name" value="E3 UBIQUITIN-PROTEIN LIGASE RNF216"/>
    <property type="match status" value="1"/>
</dbReference>
<dbReference type="GeneID" id="109464905"/>
<keyword evidence="6" id="KW-0833">Ubl conjugation pathway</keyword>
<evidence type="ECO:0000256" key="8">
    <source>
        <dbReference type="SAM" id="MobiDB-lite"/>
    </source>
</evidence>
<dbReference type="RefSeq" id="XP_019617560.1">
    <property type="nucleotide sequence ID" value="XM_019762001.1"/>
</dbReference>
<keyword evidence="10" id="KW-1185">Reference proteome</keyword>
<dbReference type="CDD" id="cd16630">
    <property type="entry name" value="RING-HC_RBR_RNF216"/>
    <property type="match status" value="1"/>
</dbReference>
<dbReference type="Gene3D" id="3.30.40.10">
    <property type="entry name" value="Zinc/RING finger domain, C3HC4 (zinc finger)"/>
    <property type="match status" value="1"/>
</dbReference>
<evidence type="ECO:0000259" key="9">
    <source>
        <dbReference type="PROSITE" id="PS51873"/>
    </source>
</evidence>
<keyword evidence="7" id="KW-0862">Zinc</keyword>
<sequence>MIECGCCYGEVTFEDMVQCYDGHLFCVDCLKNYTKEKVFGSGQASLSCMTDGCDSTFPMGQLEKALPENMLKKYEERLEEENINLAGLDDLVRCPSCDYAILAEGDKVFRCQNPECMKSNNKKKKKKKKQQQQQSQQAVQQPPQTKAPKEEDVTGHCLKTKSAVDPVVLDSIPNAAVVKMTEGYTINPVGTTHKQPVLTDYQGYEYTRHER</sequence>
<evidence type="ECO:0000256" key="6">
    <source>
        <dbReference type="ARBA" id="ARBA00022786"/>
    </source>
</evidence>
<feature type="compositionally biased region" description="Basic residues" evidence="8">
    <location>
        <begin position="120"/>
        <end position="130"/>
    </location>
</feature>
<evidence type="ECO:0000256" key="3">
    <source>
        <dbReference type="ARBA" id="ARBA00022723"/>
    </source>
</evidence>
<evidence type="ECO:0000256" key="7">
    <source>
        <dbReference type="ARBA" id="ARBA00022833"/>
    </source>
</evidence>
<dbReference type="GO" id="GO:0016740">
    <property type="term" value="F:transferase activity"/>
    <property type="evidence" value="ECO:0007669"/>
    <property type="project" value="UniProtKB-KW"/>
</dbReference>
<proteinExistence type="predicted"/>
<evidence type="ECO:0000256" key="1">
    <source>
        <dbReference type="ARBA" id="ARBA00004906"/>
    </source>
</evidence>
<reference evidence="11" key="1">
    <citation type="submission" date="2025-08" db="UniProtKB">
        <authorList>
            <consortium name="RefSeq"/>
        </authorList>
    </citation>
    <scope>IDENTIFICATION</scope>
    <source>
        <tissue evidence="11">Gonad</tissue>
    </source>
</reference>
<feature type="compositionally biased region" description="Low complexity" evidence="8">
    <location>
        <begin position="131"/>
        <end position="146"/>
    </location>
</feature>
<dbReference type="PROSITE" id="PS51873">
    <property type="entry name" value="TRIAD"/>
    <property type="match status" value="1"/>
</dbReference>
<evidence type="ECO:0000256" key="4">
    <source>
        <dbReference type="ARBA" id="ARBA00022737"/>
    </source>
</evidence>
<dbReference type="InterPro" id="IPR051628">
    <property type="entry name" value="LUBAC_E3_Ligases"/>
</dbReference>
<accession>A0A6P4XLS7</accession>
<dbReference type="PANTHER" id="PTHR22770">
    <property type="entry name" value="UBIQUITIN CONJUGATING ENZYME 7 INTERACTING PROTEIN-RELATED"/>
    <property type="match status" value="1"/>
</dbReference>
<comment type="pathway">
    <text evidence="1">Protein modification; protein ubiquitination.</text>
</comment>
<evidence type="ECO:0000256" key="5">
    <source>
        <dbReference type="ARBA" id="ARBA00022771"/>
    </source>
</evidence>
<dbReference type="GO" id="GO:0008270">
    <property type="term" value="F:zinc ion binding"/>
    <property type="evidence" value="ECO:0007669"/>
    <property type="project" value="UniProtKB-KW"/>
</dbReference>
<organism evidence="10 11">
    <name type="scientific">Branchiostoma belcheri</name>
    <name type="common">Amphioxus</name>
    <dbReference type="NCBI Taxonomy" id="7741"/>
    <lineage>
        <taxon>Eukaryota</taxon>
        <taxon>Metazoa</taxon>
        <taxon>Chordata</taxon>
        <taxon>Cephalochordata</taxon>
        <taxon>Leptocardii</taxon>
        <taxon>Amphioxiformes</taxon>
        <taxon>Branchiostomatidae</taxon>
        <taxon>Branchiostoma</taxon>
    </lineage>
</organism>
<keyword evidence="2" id="KW-0808">Transferase</keyword>
<evidence type="ECO:0000313" key="11">
    <source>
        <dbReference type="RefSeq" id="XP_019617560.1"/>
    </source>
</evidence>
<protein>
    <submittedName>
        <fullName evidence="11">E3 ubiquitin-protein ligase RNF216-like</fullName>
    </submittedName>
</protein>
<keyword evidence="4" id="KW-0677">Repeat</keyword>
<keyword evidence="5" id="KW-0863">Zinc-finger</keyword>
<feature type="region of interest" description="Disordered" evidence="8">
    <location>
        <begin position="119"/>
        <end position="155"/>
    </location>
</feature>